<dbReference type="EMBL" id="BGPR01000664">
    <property type="protein sequence ID" value="GBM30593.1"/>
    <property type="molecule type" value="Genomic_DNA"/>
</dbReference>
<feature type="compositionally biased region" description="Polar residues" evidence="1">
    <location>
        <begin position="15"/>
        <end position="28"/>
    </location>
</feature>
<feature type="transmembrane region" description="Helical" evidence="2">
    <location>
        <begin position="124"/>
        <end position="144"/>
    </location>
</feature>
<protein>
    <submittedName>
        <fullName evidence="3">Uncharacterized protein</fullName>
    </submittedName>
</protein>
<dbReference type="OrthoDB" id="10419022at2759"/>
<feature type="transmembrane region" description="Helical" evidence="2">
    <location>
        <begin position="156"/>
        <end position="181"/>
    </location>
</feature>
<evidence type="ECO:0000313" key="4">
    <source>
        <dbReference type="Proteomes" id="UP000499080"/>
    </source>
</evidence>
<accession>A0A4Y2EMS6</accession>
<gene>
    <name evidence="3" type="ORF">AVEN_27624_1</name>
</gene>
<keyword evidence="2" id="KW-1133">Transmembrane helix</keyword>
<comment type="caution">
    <text evidence="3">The sequence shown here is derived from an EMBL/GenBank/DDBJ whole genome shotgun (WGS) entry which is preliminary data.</text>
</comment>
<evidence type="ECO:0000313" key="3">
    <source>
        <dbReference type="EMBL" id="GBM30593.1"/>
    </source>
</evidence>
<feature type="transmembrane region" description="Helical" evidence="2">
    <location>
        <begin position="193"/>
        <end position="216"/>
    </location>
</feature>
<feature type="transmembrane region" description="Helical" evidence="2">
    <location>
        <begin position="236"/>
        <end position="255"/>
    </location>
</feature>
<proteinExistence type="predicted"/>
<dbReference type="AlphaFoldDB" id="A0A4Y2EMS6"/>
<evidence type="ECO:0000256" key="2">
    <source>
        <dbReference type="SAM" id="Phobius"/>
    </source>
</evidence>
<evidence type="ECO:0000256" key="1">
    <source>
        <dbReference type="SAM" id="MobiDB-lite"/>
    </source>
</evidence>
<name>A0A4Y2EMS6_ARAVE</name>
<keyword evidence="2" id="KW-0472">Membrane</keyword>
<sequence length="284" mass="32163">MAPRKDYEVLEESAESGSNDTTSTAGTSTEHKEQNASSDFTTSCPAILEPSEDDPLFKREKIRRPLKTYRAIMRSFNSREIYENSDEPWNNGENGQQMGGRHSVCIDLLNRYKNFAVRFRNSKLVYVFQILLTLLPFSALWMGIKYSESCPGSPSLTVLTLLTGLFALILIGQWIVIKCCGPDDRPCEGQQKFLILFCFILVSGLLELEIFLFSKLSPGFDSSASNYCSKIFYDYTYYKFIAAFGSMFLVVLLYFPDYRSFASDITCSDPVTGGCYKGMMEEDE</sequence>
<dbReference type="Proteomes" id="UP000499080">
    <property type="component" value="Unassembled WGS sequence"/>
</dbReference>
<feature type="region of interest" description="Disordered" evidence="1">
    <location>
        <begin position="1"/>
        <end position="44"/>
    </location>
</feature>
<organism evidence="3 4">
    <name type="scientific">Araneus ventricosus</name>
    <name type="common">Orbweaver spider</name>
    <name type="synonym">Epeira ventricosa</name>
    <dbReference type="NCBI Taxonomy" id="182803"/>
    <lineage>
        <taxon>Eukaryota</taxon>
        <taxon>Metazoa</taxon>
        <taxon>Ecdysozoa</taxon>
        <taxon>Arthropoda</taxon>
        <taxon>Chelicerata</taxon>
        <taxon>Arachnida</taxon>
        <taxon>Araneae</taxon>
        <taxon>Araneomorphae</taxon>
        <taxon>Entelegynae</taxon>
        <taxon>Araneoidea</taxon>
        <taxon>Araneidae</taxon>
        <taxon>Araneus</taxon>
    </lineage>
</organism>
<keyword evidence="2" id="KW-0812">Transmembrane</keyword>
<keyword evidence="4" id="KW-1185">Reference proteome</keyword>
<reference evidence="3 4" key="1">
    <citation type="journal article" date="2019" name="Sci. Rep.">
        <title>Orb-weaving spider Araneus ventricosus genome elucidates the spidroin gene catalogue.</title>
        <authorList>
            <person name="Kono N."/>
            <person name="Nakamura H."/>
            <person name="Ohtoshi R."/>
            <person name="Moran D.A.P."/>
            <person name="Shinohara A."/>
            <person name="Yoshida Y."/>
            <person name="Fujiwara M."/>
            <person name="Mori M."/>
            <person name="Tomita M."/>
            <person name="Arakawa K."/>
        </authorList>
    </citation>
    <scope>NUCLEOTIDE SEQUENCE [LARGE SCALE GENOMIC DNA]</scope>
</reference>
<feature type="compositionally biased region" description="Polar residues" evidence="1">
    <location>
        <begin position="35"/>
        <end position="44"/>
    </location>
</feature>